<name>A0AAD9QVG6_ACRCE</name>
<dbReference type="PANTHER" id="PTHR47315">
    <property type="entry name" value="FIBROUS SHEATH INTERACTING PROTEIN 2"/>
    <property type="match status" value="1"/>
</dbReference>
<dbReference type="Proteomes" id="UP001249851">
    <property type="component" value="Unassembled WGS sequence"/>
</dbReference>
<feature type="region of interest" description="Disordered" evidence="2">
    <location>
        <begin position="1446"/>
        <end position="1744"/>
    </location>
</feature>
<gene>
    <name evidence="3" type="ORF">P5673_007258</name>
</gene>
<dbReference type="PANTHER" id="PTHR47315:SF3">
    <property type="entry name" value="FIBROUS SHEATH-INTERACTING PROTEIN 2-LIKE"/>
    <property type="match status" value="1"/>
</dbReference>
<feature type="compositionally biased region" description="Polar residues" evidence="2">
    <location>
        <begin position="2340"/>
        <end position="2354"/>
    </location>
</feature>
<feature type="region of interest" description="Disordered" evidence="2">
    <location>
        <begin position="2153"/>
        <end position="2204"/>
    </location>
</feature>
<feature type="compositionally biased region" description="Polar residues" evidence="2">
    <location>
        <begin position="1532"/>
        <end position="1551"/>
    </location>
</feature>
<evidence type="ECO:0000313" key="3">
    <source>
        <dbReference type="EMBL" id="KAK2568258.1"/>
    </source>
</evidence>
<feature type="compositionally biased region" description="Basic and acidic residues" evidence="2">
    <location>
        <begin position="1770"/>
        <end position="1782"/>
    </location>
</feature>
<comment type="caution">
    <text evidence="3">The sequence shown here is derived from an EMBL/GenBank/DDBJ whole genome shotgun (WGS) entry which is preliminary data.</text>
</comment>
<dbReference type="InterPro" id="IPR038891">
    <property type="entry name" value="FSIP2"/>
</dbReference>
<proteinExistence type="predicted"/>
<feature type="compositionally biased region" description="Basic and acidic residues" evidence="2">
    <location>
        <begin position="1552"/>
        <end position="1564"/>
    </location>
</feature>
<feature type="compositionally biased region" description="Basic and acidic residues" evidence="2">
    <location>
        <begin position="2055"/>
        <end position="2075"/>
    </location>
</feature>
<feature type="compositionally biased region" description="Low complexity" evidence="2">
    <location>
        <begin position="2303"/>
        <end position="2314"/>
    </location>
</feature>
<sequence length="2382" mass="265702">MDAMEHIFSLAREDSSKLLEIHLESIMKENLMSLSNKFPLIPGSQQSISLCTTRLSHALQKMVSDADFDLTDPYSPPPRYNFLHDPHLKEYFQNPAMRKRLIDKGFVTPSGYVKCTLLEFNMFRQWIRKLKLDKIRQEMRREREAEKKKWKEKQAKLLLLRDGELYNIIRSREQQAREIRERRMMRREADRQKYLKLQEIDRKRREKHREQLRMQKDLIEYQREKNLADKEAEKIEEEEKAKKHKIQVLIKRNVEGKQREKMLERRRHSYIEEREKKLKENWKRRCSLSLTRLVEKRQQQEARREERIKNVERRTSTVECQRRRNQAHHDACLKRIRIALEKQHQEAHIFLQKLKEKKLRELNAWKLKHAHMREALLQQPERMLSYLKKTKSDGPAQRRRSRLSSLWDIQSTLKSDFGIQDNVVYSGVVFADRRYATRHSIQLEAITEEAASRQLDESQQFQKLLSRLETEIALREKVHEIVFGLISKAQCIYDLERRLDIAREIPGYVQKLWDNAQRILSVSGTDDKDRLKDWILQQTAKHIVSNVVSRARDEVQEKESRRHTANEIVTTAISSAWTKVLSFGLDKIEEHKYIVVWSFAKEDISEKLAECVKHIMTAAILSALRNEEETAVARHLAVEAVNAAKASLERLYGTRFEITDEEQQEKQEAFQSFDDCAKYLTAQAIITGTKSVERTITKDDNLVIVARSLASNAVASAKASLEKFHELEIADENEVWADSSSLPLDDSARSSAQRVNLLAGTQLLESNYSDRATQSLAKDAIQQAIASLEDLFATKVDFEDSDDTTARKIAASAVISVTGSEFERGKVDLTSAAKGLAGSVVDSVRASIDRSSISKPQLDATERFENLLEQAAKDISEIAVDLATRSLERLAAKREWNLISTTRKLVKDVLDSAKASLEKLCGIQMESKERITFLSQEPLHPYWNAEEHEEELKLAARVLELDALESAKASLERLQSAANDMETTIKATAFEISKNLVDSSGHFSRQLEKEGLGIAARHLAYRAIESAANSLTKLNNNEVSLEDIVGSDSRLLQSAGKVATLSARTFLGLLFDRGFVGGEELEEATGYFATHALVSAETMLKKVKDSPTWDLDLEICKAASELASQEILSAEGSLNRLVKFDVPESTEQGKDYGQHNGCRGTLFWKVTMYVEGLVNKALRHLGTKGSNTISNEGRDTYEMITHDQAREAVAEYGEKENYLSQREILDLNASRIVNLVVGNVCKIVKAQRKDNTFVSINRLRLGHAQCSDNSVEERFPDRETYTPTSHFKTCGADTTVKSQENEQLGKGLCTPSSYMDCDKVHSPNNDVVKQPYTEHPAWSSNSVAPPEPQRLTCGPSTDLEASLSERESFYDIIKNREGRASCDISPCGSYVILPHLNPSECSLIASRVESYETIRGQKNAVSSVTNLPSLSPKGSFAASNIVEQVGEQQEPQSLPVASPSRLPNISSSTSKINPSSAVNRSPCDLRRTSSEVVKRSIPKPFIKNSKESLGLKSSPGRDLQSPYGSTAKIIPSSPSSSQTKEATPQRGSKTAVSEKDSPRVEPHRQHITATKKRLSPKTSLIKASMSTSFEKSSSFKSSSETKLKQHSHPALLYGRSSMEKGVTTQTTQKGKISASPKSSLDDIILDSPEKAFVSSRASKGQIGKPPRPSKEQVILSTKDPIEKVPHSQGDARTTTVKARSSPSSSNGRVTRPSTENAALHPRGSKAKMLQSPHGSKEDAMVSPKVSGETIMQSLHGSFESAVKATSQSLSKEKVTLSRDIPEPKNTQPQRASSEHKVFSSTLSKDVITHLVAKSDSSLSLRHTLCVPGEKKGSFHESTEAVSSCGISAEGTAEALRSLEKVPSKMSIKIASGPEAVVSKDEMDGQFLSSTGKHEEEVSLASHQLDEISKNSPRDEQGRVSSADASQIRDDMPELDRPVVNMDKPSDDVNPAKDFTGNKILKKIYPSLERAVLDKRLTPEGAEAETRPASCFPNILKERKMPGQDTRQKSTPFLSEKAEKIIESERLQSSFSKTFSPGEEYASEEGYSPKGMMLAETRDEEFHSSRKKPEGKEMSETHGGPYLVGGNIVPEMEEKDKESGDKMSHALISQMKGVSHSKQESMRSTRSVEDAQSLQAYRKYGVSRSVHDTLDDIVEKMLSSTDEPSVAEAPPSTGRGSLGEIKRDSDSSFGGPGRLTRERRLSDRQISNTIMETMDFMLQTLSSSGEKGPRRGSSGIKLTGSDIQSCCGGPPRTASSLEKVAGRTSSAQGIICVYKMSPSPPKVLSPKRSRLLTASSHEFIRIRASQSDSSISSSDKAADLKPQVSKAWLDEANAASEDTGAKSQSPKRPYSSPTPSLHKRSSGGLSSLPSFEAVSAENDKVVP</sequence>
<feature type="compositionally biased region" description="Polar residues" evidence="2">
    <location>
        <begin position="1690"/>
        <end position="1716"/>
    </location>
</feature>
<feature type="compositionally biased region" description="Basic residues" evidence="2">
    <location>
        <begin position="1565"/>
        <end position="1575"/>
    </location>
</feature>
<feature type="region of interest" description="Disordered" evidence="2">
    <location>
        <begin position="1978"/>
        <end position="2012"/>
    </location>
</feature>
<reference evidence="3" key="1">
    <citation type="journal article" date="2023" name="G3 (Bethesda)">
        <title>Whole genome assembly and annotation of the endangered Caribbean coral Acropora cervicornis.</title>
        <authorList>
            <person name="Selwyn J.D."/>
            <person name="Vollmer S.V."/>
        </authorList>
    </citation>
    <scope>NUCLEOTIDE SEQUENCE</scope>
    <source>
        <strain evidence="3">K2</strain>
    </source>
</reference>
<evidence type="ECO:0000256" key="1">
    <source>
        <dbReference type="SAM" id="Coils"/>
    </source>
</evidence>
<organism evidence="3 4">
    <name type="scientific">Acropora cervicornis</name>
    <name type="common">Staghorn coral</name>
    <dbReference type="NCBI Taxonomy" id="6130"/>
    <lineage>
        <taxon>Eukaryota</taxon>
        <taxon>Metazoa</taxon>
        <taxon>Cnidaria</taxon>
        <taxon>Anthozoa</taxon>
        <taxon>Hexacorallia</taxon>
        <taxon>Scleractinia</taxon>
        <taxon>Astrocoeniina</taxon>
        <taxon>Acroporidae</taxon>
        <taxon>Acropora</taxon>
    </lineage>
</organism>
<dbReference type="EMBL" id="JARQWQ010000012">
    <property type="protein sequence ID" value="KAK2568258.1"/>
    <property type="molecule type" value="Genomic_DNA"/>
</dbReference>
<feature type="compositionally biased region" description="Low complexity" evidence="2">
    <location>
        <begin position="1463"/>
        <end position="1476"/>
    </location>
</feature>
<feature type="compositionally biased region" description="Basic and acidic residues" evidence="2">
    <location>
        <begin position="2116"/>
        <end position="2128"/>
    </location>
</feature>
<evidence type="ECO:0000256" key="2">
    <source>
        <dbReference type="SAM" id="MobiDB-lite"/>
    </source>
</evidence>
<feature type="compositionally biased region" description="Basic and acidic residues" evidence="2">
    <location>
        <begin position="2091"/>
        <end position="2103"/>
    </location>
</feature>
<feature type="compositionally biased region" description="Basic and acidic residues" evidence="2">
    <location>
        <begin position="1903"/>
        <end position="1917"/>
    </location>
</feature>
<evidence type="ECO:0000313" key="4">
    <source>
        <dbReference type="Proteomes" id="UP001249851"/>
    </source>
</evidence>
<feature type="region of interest" description="Disordered" evidence="2">
    <location>
        <begin position="1880"/>
        <end position="1953"/>
    </location>
</feature>
<feature type="compositionally biased region" description="Basic and acidic residues" evidence="2">
    <location>
        <begin position="1995"/>
        <end position="2007"/>
    </location>
</feature>
<feature type="compositionally biased region" description="Low complexity" evidence="2">
    <location>
        <begin position="1586"/>
        <end position="1600"/>
    </location>
</feature>
<accession>A0AAD9QVG6</accession>
<feature type="region of interest" description="Disordered" evidence="2">
    <location>
        <begin position="1767"/>
        <end position="1799"/>
    </location>
</feature>
<feature type="coiled-coil region" evidence="1">
    <location>
        <begin position="218"/>
        <end position="252"/>
    </location>
</feature>
<protein>
    <submittedName>
        <fullName evidence="3">Fibrous sheath-interacting protein 2</fullName>
    </submittedName>
</protein>
<feature type="compositionally biased region" description="Basic and acidic residues" evidence="2">
    <location>
        <begin position="1483"/>
        <end position="1494"/>
    </location>
</feature>
<keyword evidence="1" id="KW-0175">Coiled coil</keyword>
<feature type="compositionally biased region" description="Basic and acidic residues" evidence="2">
    <location>
        <begin position="1926"/>
        <end position="1936"/>
    </location>
</feature>
<feature type="region of interest" description="Disordered" evidence="2">
    <location>
        <begin position="2221"/>
        <end position="2254"/>
    </location>
</feature>
<keyword evidence="4" id="KW-1185">Reference proteome</keyword>
<reference evidence="3" key="2">
    <citation type="journal article" date="2023" name="Science">
        <title>Genomic signatures of disease resistance in endangered staghorn corals.</title>
        <authorList>
            <person name="Vollmer S.V."/>
            <person name="Selwyn J.D."/>
            <person name="Despard B.A."/>
            <person name="Roesel C.L."/>
        </authorList>
    </citation>
    <scope>NUCLEOTIDE SEQUENCE</scope>
    <source>
        <strain evidence="3">K2</strain>
    </source>
</reference>
<feature type="region of interest" description="Disordered" evidence="2">
    <location>
        <begin position="2303"/>
        <end position="2382"/>
    </location>
</feature>
<feature type="region of interest" description="Disordered" evidence="2">
    <location>
        <begin position="2027"/>
        <end position="2134"/>
    </location>
</feature>